<dbReference type="AlphaFoldDB" id="A0A478ED69"/>
<feature type="compositionally biased region" description="Polar residues" evidence="1">
    <location>
        <begin position="17"/>
        <end position="36"/>
    </location>
</feature>
<keyword evidence="3" id="KW-1185">Reference proteome</keyword>
<accession>A0A478ED69</accession>
<sequence length="589" mass="66026">MESEFPPLPLSGHLTKHSANSSQKRDSASGSANVTSGYRGLDIAENGSKVIHKILTRDGDAILEYVDTDSRKVVTHYRWQVSSDRLKENSPFFSALLDPNKFSEGRRFVENKSRSKSSSSTIRGTRSSDEPTTEPTERLPLVGLNLTRLMGKHRIESLELFLKVLLSAYDVDLSAKMGAEIVHQSVPVIAGLIEIADLFSSPEVVSDALKHANYRPSIKSIQSLEVFGSSLLKLSDERLRQIIYIAMFIQHDTIFRVASHALVLTGSAKWSDGGVGLNKSGRHRWSFFDNGIEEELYYRRQCIMNTITDLQAHFLRAYGALEDDAERNRPQPKHNMLMTAVSSNTRAFQCRWGFDNSKACDSFHLGEMVRFFTMRSKTIFLGSTLIDPGYENGSDEEEDDHDDDEHGGENYVQKSFGDEKSHPLEEVVDRTASVASTDILSITSSLRQIPNYQIDNNHTGCGIRRRLLPVLDCIDGFIGHRRALIGLTDVSMWKSSTRSTQRKTNLASWRSSGLSRAEEVDIRGAKIVGIRKSRPRTYIDIINTSKPATALEKSGLAVAPSTTSPVNVIQQQREEARFFFTAKKRNWES</sequence>
<reference evidence="3" key="1">
    <citation type="journal article" date="2015" name="Genome Announc.">
        <title>Draft genome sequence of Talaromyces cellulolyticus strain Y-94, a source of lignocellulosic biomass-degrading enzymes.</title>
        <authorList>
            <person name="Fujii T."/>
            <person name="Koike H."/>
            <person name="Sawayama S."/>
            <person name="Yano S."/>
            <person name="Inoue H."/>
        </authorList>
    </citation>
    <scope>NUCLEOTIDE SEQUENCE [LARGE SCALE GENOMIC DNA]</scope>
    <source>
        <strain evidence="3">Y-94</strain>
    </source>
</reference>
<evidence type="ECO:0000313" key="3">
    <source>
        <dbReference type="Proteomes" id="UP000053095"/>
    </source>
</evidence>
<feature type="region of interest" description="Disordered" evidence="1">
    <location>
        <begin position="108"/>
        <end position="137"/>
    </location>
</feature>
<gene>
    <name evidence="2" type="ORF">TCE0_044f16992</name>
</gene>
<dbReference type="EMBL" id="DF933840">
    <property type="protein sequence ID" value="GAM42739.1"/>
    <property type="molecule type" value="Genomic_DNA"/>
</dbReference>
<name>A0A478ED69_TALPI</name>
<proteinExistence type="predicted"/>
<evidence type="ECO:0000313" key="2">
    <source>
        <dbReference type="EMBL" id="GAM42739.1"/>
    </source>
</evidence>
<protein>
    <recommendedName>
        <fullName evidence="4">BTB domain-containing protein</fullName>
    </recommendedName>
</protein>
<feature type="compositionally biased region" description="Low complexity" evidence="1">
    <location>
        <begin position="116"/>
        <end position="125"/>
    </location>
</feature>
<organism evidence="2 3">
    <name type="scientific">Talaromyces pinophilus</name>
    <name type="common">Penicillium pinophilum</name>
    <dbReference type="NCBI Taxonomy" id="128442"/>
    <lineage>
        <taxon>Eukaryota</taxon>
        <taxon>Fungi</taxon>
        <taxon>Dikarya</taxon>
        <taxon>Ascomycota</taxon>
        <taxon>Pezizomycotina</taxon>
        <taxon>Eurotiomycetes</taxon>
        <taxon>Eurotiomycetidae</taxon>
        <taxon>Eurotiales</taxon>
        <taxon>Trichocomaceae</taxon>
        <taxon>Talaromyces</taxon>
        <taxon>Talaromyces sect. Talaromyces</taxon>
    </lineage>
</organism>
<evidence type="ECO:0008006" key="4">
    <source>
        <dbReference type="Google" id="ProtNLM"/>
    </source>
</evidence>
<evidence type="ECO:0000256" key="1">
    <source>
        <dbReference type="SAM" id="MobiDB-lite"/>
    </source>
</evidence>
<feature type="compositionally biased region" description="Acidic residues" evidence="1">
    <location>
        <begin position="393"/>
        <end position="406"/>
    </location>
</feature>
<feature type="region of interest" description="Disordered" evidence="1">
    <location>
        <begin position="1"/>
        <end position="38"/>
    </location>
</feature>
<dbReference type="Proteomes" id="UP000053095">
    <property type="component" value="Unassembled WGS sequence"/>
</dbReference>
<feature type="region of interest" description="Disordered" evidence="1">
    <location>
        <begin position="388"/>
        <end position="419"/>
    </location>
</feature>